<evidence type="ECO:0000313" key="1">
    <source>
        <dbReference type="EMBL" id="WAQ99755.1"/>
    </source>
</evidence>
<accession>A0ABY7DXV1</accession>
<organism evidence="1 2">
    <name type="scientific">Mya arenaria</name>
    <name type="common">Soft-shell clam</name>
    <dbReference type="NCBI Taxonomy" id="6604"/>
    <lineage>
        <taxon>Eukaryota</taxon>
        <taxon>Metazoa</taxon>
        <taxon>Spiralia</taxon>
        <taxon>Lophotrochozoa</taxon>
        <taxon>Mollusca</taxon>
        <taxon>Bivalvia</taxon>
        <taxon>Autobranchia</taxon>
        <taxon>Heteroconchia</taxon>
        <taxon>Euheterodonta</taxon>
        <taxon>Imparidentia</taxon>
        <taxon>Neoheterodontei</taxon>
        <taxon>Myida</taxon>
        <taxon>Myoidea</taxon>
        <taxon>Myidae</taxon>
        <taxon>Mya</taxon>
    </lineage>
</organism>
<dbReference type="PANTHER" id="PTHR47018">
    <property type="entry name" value="CXC DOMAIN-CONTAINING PROTEIN-RELATED"/>
    <property type="match status" value="1"/>
</dbReference>
<proteinExistence type="predicted"/>
<dbReference type="EMBL" id="CP111014">
    <property type="protein sequence ID" value="WAQ99755.1"/>
    <property type="molecule type" value="Genomic_DNA"/>
</dbReference>
<protein>
    <submittedName>
        <fullName evidence="1">Uncharacterized protein</fullName>
    </submittedName>
</protein>
<reference evidence="1" key="1">
    <citation type="submission" date="2022-11" db="EMBL/GenBank/DDBJ databases">
        <title>Centuries of genome instability and evolution in soft-shell clam transmissible cancer (bioRxiv).</title>
        <authorList>
            <person name="Hart S.F.M."/>
            <person name="Yonemitsu M.A."/>
            <person name="Giersch R.M."/>
            <person name="Beal B.F."/>
            <person name="Arriagada G."/>
            <person name="Davis B.W."/>
            <person name="Ostrander E.A."/>
            <person name="Goff S.P."/>
            <person name="Metzger M.J."/>
        </authorList>
    </citation>
    <scope>NUCLEOTIDE SEQUENCE</scope>
    <source>
        <strain evidence="1">MELC-2E11</strain>
        <tissue evidence="1">Siphon/mantle</tissue>
    </source>
</reference>
<gene>
    <name evidence="1" type="ORF">MAR_024128</name>
</gene>
<name>A0ABY7DXV1_MYAAR</name>
<dbReference type="Proteomes" id="UP001164746">
    <property type="component" value="Chromosome 3"/>
</dbReference>
<evidence type="ECO:0000313" key="2">
    <source>
        <dbReference type="Proteomes" id="UP001164746"/>
    </source>
</evidence>
<sequence>MDTTVRQYAHHVQETVLLAKLSTGDLISQEAKYHLKCYRELYHKTRVTDSDVDQGQTESRVHGIVLSGLIAYIEESHRDVADVQIFKLSDLAQLYCEQILSNIPDLEAHKHGKEINLMFKVDSGRLVQKAKDFDDEAVILSRAANIVRQDVFDQDVDTFEGTFNEFCQDRCVPQSLKSLVGMILGGPNIKFQFGKFVEAQAIKNSSKVYHLKQYETPLPTYIGMLIHVQTRKR</sequence>
<keyword evidence="2" id="KW-1185">Reference proteome</keyword>